<dbReference type="PANTHER" id="PTHR43022:SF1">
    <property type="entry name" value="PROTEIN SMF"/>
    <property type="match status" value="1"/>
</dbReference>
<organism evidence="3">
    <name type="scientific">Veillonella ratti</name>
    <dbReference type="NCBI Taxonomy" id="103892"/>
    <lineage>
        <taxon>Bacteria</taxon>
        <taxon>Bacillati</taxon>
        <taxon>Bacillota</taxon>
        <taxon>Negativicutes</taxon>
        <taxon>Veillonellales</taxon>
        <taxon>Veillonellaceae</taxon>
        <taxon>Veillonella</taxon>
    </lineage>
</organism>
<dbReference type="AlphaFoldDB" id="A0A6N3F740"/>
<evidence type="ECO:0000313" key="3">
    <source>
        <dbReference type="EMBL" id="VYU47820.1"/>
    </source>
</evidence>
<dbReference type="RefSeq" id="WP_156705716.1">
    <property type="nucleotide sequence ID" value="NZ_CACRUX010000097.1"/>
</dbReference>
<dbReference type="InterPro" id="IPR003488">
    <property type="entry name" value="DprA"/>
</dbReference>
<name>A0A6N3F740_9FIRM</name>
<dbReference type="EMBL" id="CACRUX010000097">
    <property type="protein sequence ID" value="VYU47820.1"/>
    <property type="molecule type" value="Genomic_DNA"/>
</dbReference>
<evidence type="ECO:0000259" key="2">
    <source>
        <dbReference type="Pfam" id="PF02481"/>
    </source>
</evidence>
<dbReference type="InterPro" id="IPR057666">
    <property type="entry name" value="DrpA_SLOG"/>
</dbReference>
<reference evidence="3" key="1">
    <citation type="submission" date="2019-11" db="EMBL/GenBank/DDBJ databases">
        <authorList>
            <person name="Feng L."/>
        </authorList>
    </citation>
    <scope>NUCLEOTIDE SEQUENCE</scope>
    <source>
        <strain evidence="3">VrattiLFYP33</strain>
    </source>
</reference>
<gene>
    <name evidence="3" type="ORF">VRLFYP33_02191</name>
</gene>
<sequence>MVQATELTDDRLILAALGSLPGIGSVTISEALKRYGTPIELWQTVQKDKAVDDTLQVKKQYKSALVKGILTMDLGKVEHDLNNYHIQVVGFHDEAYPEELREIFNPPQVLFYRGNLKTFKNPRKIAMVGARNCTPYGRNVATVFAAELARYGIAVVSGGARGIDSYAHEGALKGHGQTIAVMGCGLDQSYPRSNARLFQKIIENDGLLLSEYGPGVQAKAGFFPMRNRIISGLSRGVIVVEAKSRSGSLITADMANNEGRDVFTVPGNILTNEFAGNHWLLEEGAILLIKPSQVPDMYNWQCLEGAGEEKSSSHKGVGVLSFSVEERKILASLSNEKETSLETLAMTTKLSEGALHLSLLSLELKQCIERTASKGYIILEFGRNQFVH</sequence>
<dbReference type="PANTHER" id="PTHR43022">
    <property type="entry name" value="PROTEIN SMF"/>
    <property type="match status" value="1"/>
</dbReference>
<accession>A0A6N3F740</accession>
<comment type="similarity">
    <text evidence="1">Belongs to the DprA/Smf family.</text>
</comment>
<feature type="domain" description="Smf/DprA SLOG" evidence="2">
    <location>
        <begin position="88"/>
        <end position="294"/>
    </location>
</feature>
<dbReference type="Pfam" id="PF02481">
    <property type="entry name" value="DNA_processg_A"/>
    <property type="match status" value="1"/>
</dbReference>
<protein>
    <recommendedName>
        <fullName evidence="2">Smf/DprA SLOG domain-containing protein</fullName>
    </recommendedName>
</protein>
<evidence type="ECO:0000256" key="1">
    <source>
        <dbReference type="ARBA" id="ARBA00006525"/>
    </source>
</evidence>
<dbReference type="NCBIfam" id="TIGR00732">
    <property type="entry name" value="dprA"/>
    <property type="match status" value="1"/>
</dbReference>
<dbReference type="GO" id="GO:0009294">
    <property type="term" value="P:DNA-mediated transformation"/>
    <property type="evidence" value="ECO:0007669"/>
    <property type="project" value="InterPro"/>
</dbReference>
<dbReference type="SUPFAM" id="SSF102405">
    <property type="entry name" value="MCP/YpsA-like"/>
    <property type="match status" value="1"/>
</dbReference>
<proteinExistence type="inferred from homology"/>
<dbReference type="Gene3D" id="3.40.50.450">
    <property type="match status" value="1"/>
</dbReference>